<gene>
    <name evidence="1" type="ORF">AFUS01_LOCUS27979</name>
</gene>
<dbReference type="AlphaFoldDB" id="A0A8J2PC17"/>
<reference evidence="1" key="1">
    <citation type="submission" date="2021-06" db="EMBL/GenBank/DDBJ databases">
        <authorList>
            <person name="Hodson N. C."/>
            <person name="Mongue J. A."/>
            <person name="Jaron S. K."/>
        </authorList>
    </citation>
    <scope>NUCLEOTIDE SEQUENCE</scope>
</reference>
<evidence type="ECO:0000313" key="2">
    <source>
        <dbReference type="Proteomes" id="UP000708208"/>
    </source>
</evidence>
<sequence>SESLGIDCTRSKAPEFTVGYLLGDDENIKNFLADISPVIQHSNLTIEFVPAGLEGSRPSRDRFPVKSLGYPANFSRGDYFNNLTTKDLGRLVIYTDLITSTMNVFEDQSLKHGLVVVANRQTQGKGRAWEKTSVDSTHWCHVSGLSHVEND</sequence>
<dbReference type="OrthoDB" id="10250105at2759"/>
<dbReference type="PANTHER" id="PTHR12835:SF5">
    <property type="entry name" value="BIOTIN--PROTEIN LIGASE"/>
    <property type="match status" value="1"/>
</dbReference>
<evidence type="ECO:0000313" key="1">
    <source>
        <dbReference type="EMBL" id="CAG7817407.1"/>
    </source>
</evidence>
<dbReference type="EMBL" id="CAJVCH010393342">
    <property type="protein sequence ID" value="CAG7817407.1"/>
    <property type="molecule type" value="Genomic_DNA"/>
</dbReference>
<comment type="caution">
    <text evidence="1">The sequence shown here is derived from an EMBL/GenBank/DDBJ whole genome shotgun (WGS) entry which is preliminary data.</text>
</comment>
<dbReference type="GO" id="GO:0004077">
    <property type="term" value="F:biotin--[biotin carboxyl-carrier protein] ligase activity"/>
    <property type="evidence" value="ECO:0007669"/>
    <property type="project" value="TreeGrafter"/>
</dbReference>
<proteinExistence type="predicted"/>
<feature type="non-terminal residue" evidence="1">
    <location>
        <position position="1"/>
    </location>
</feature>
<organism evidence="1 2">
    <name type="scientific">Allacma fusca</name>
    <dbReference type="NCBI Taxonomy" id="39272"/>
    <lineage>
        <taxon>Eukaryota</taxon>
        <taxon>Metazoa</taxon>
        <taxon>Ecdysozoa</taxon>
        <taxon>Arthropoda</taxon>
        <taxon>Hexapoda</taxon>
        <taxon>Collembola</taxon>
        <taxon>Symphypleona</taxon>
        <taxon>Sminthuridae</taxon>
        <taxon>Allacma</taxon>
    </lineage>
</organism>
<protein>
    <submittedName>
        <fullName evidence="1">Uncharacterized protein</fullName>
    </submittedName>
</protein>
<dbReference type="PANTHER" id="PTHR12835">
    <property type="entry name" value="BIOTIN PROTEIN LIGASE"/>
    <property type="match status" value="1"/>
</dbReference>
<keyword evidence="2" id="KW-1185">Reference proteome</keyword>
<dbReference type="Proteomes" id="UP000708208">
    <property type="component" value="Unassembled WGS sequence"/>
</dbReference>
<dbReference type="GO" id="GO:0005737">
    <property type="term" value="C:cytoplasm"/>
    <property type="evidence" value="ECO:0007669"/>
    <property type="project" value="TreeGrafter"/>
</dbReference>
<accession>A0A8J2PC17</accession>
<name>A0A8J2PC17_9HEXA</name>